<feature type="region of interest" description="Disordered" evidence="1">
    <location>
        <begin position="144"/>
        <end position="167"/>
    </location>
</feature>
<protein>
    <submittedName>
        <fullName evidence="3">MarR family transcriptional regulator</fullName>
    </submittedName>
</protein>
<sequence>MKNAAKPQGCTNLKLRQLTRMVTRHYDYHVSETGLKNTQYALLLHVVRLGPIRPGELAKRMHMDASTLTRNMRPLVAHGWLQIGAGSDARSRLVEATEAGRAKQAEGQRAWKAAQLALNERLGIARVAALHELLDACIECLDDDPQSSAEDNAESVDSGDRSRQSRR</sequence>
<dbReference type="GO" id="GO:0006950">
    <property type="term" value="P:response to stress"/>
    <property type="evidence" value="ECO:0007669"/>
    <property type="project" value="TreeGrafter"/>
</dbReference>
<evidence type="ECO:0000313" key="3">
    <source>
        <dbReference type="EMBL" id="APW36364.1"/>
    </source>
</evidence>
<dbReference type="KEGG" id="rhy:RD110_03375"/>
<dbReference type="Proteomes" id="UP000186609">
    <property type="component" value="Chromosome"/>
</dbReference>
<reference evidence="3 4" key="1">
    <citation type="submission" date="2017-01" db="EMBL/GenBank/DDBJ databases">
        <authorList>
            <person name="Mah S.A."/>
            <person name="Swanson W.J."/>
            <person name="Moy G.W."/>
            <person name="Vacquier V.D."/>
        </authorList>
    </citation>
    <scope>NUCLEOTIDE SEQUENCE [LARGE SCALE GENOMIC DNA]</scope>
    <source>
        <strain evidence="3 4">DCY110</strain>
    </source>
</reference>
<evidence type="ECO:0000256" key="1">
    <source>
        <dbReference type="SAM" id="MobiDB-lite"/>
    </source>
</evidence>
<keyword evidence="4" id="KW-1185">Reference proteome</keyword>
<dbReference type="AlphaFoldDB" id="A0A1P8JRH4"/>
<dbReference type="SMART" id="SM00347">
    <property type="entry name" value="HTH_MARR"/>
    <property type="match status" value="1"/>
</dbReference>
<dbReference type="SUPFAM" id="SSF46785">
    <property type="entry name" value="Winged helix' DNA-binding domain"/>
    <property type="match status" value="1"/>
</dbReference>
<dbReference type="Pfam" id="PF12802">
    <property type="entry name" value="MarR_2"/>
    <property type="match status" value="1"/>
</dbReference>
<dbReference type="STRING" id="1842727.RD110_03375"/>
<feature type="domain" description="HTH marR-type" evidence="2">
    <location>
        <begin position="28"/>
        <end position="127"/>
    </location>
</feature>
<dbReference type="GO" id="GO:0003700">
    <property type="term" value="F:DNA-binding transcription factor activity"/>
    <property type="evidence" value="ECO:0007669"/>
    <property type="project" value="InterPro"/>
</dbReference>
<dbReference type="RefSeq" id="WP_076196692.1">
    <property type="nucleotide sequence ID" value="NZ_CP019236.1"/>
</dbReference>
<gene>
    <name evidence="3" type="ORF">RD110_03375</name>
</gene>
<dbReference type="InterPro" id="IPR000835">
    <property type="entry name" value="HTH_MarR-typ"/>
</dbReference>
<feature type="compositionally biased region" description="Basic and acidic residues" evidence="1">
    <location>
        <begin position="158"/>
        <end position="167"/>
    </location>
</feature>
<dbReference type="EMBL" id="CP019236">
    <property type="protein sequence ID" value="APW36364.1"/>
    <property type="molecule type" value="Genomic_DNA"/>
</dbReference>
<dbReference type="Gene3D" id="1.10.10.10">
    <property type="entry name" value="Winged helix-like DNA-binding domain superfamily/Winged helix DNA-binding domain"/>
    <property type="match status" value="1"/>
</dbReference>
<dbReference type="PANTHER" id="PTHR33164">
    <property type="entry name" value="TRANSCRIPTIONAL REGULATOR, MARR FAMILY"/>
    <property type="match status" value="1"/>
</dbReference>
<evidence type="ECO:0000259" key="2">
    <source>
        <dbReference type="SMART" id="SM00347"/>
    </source>
</evidence>
<evidence type="ECO:0000313" key="4">
    <source>
        <dbReference type="Proteomes" id="UP000186609"/>
    </source>
</evidence>
<dbReference type="InterPro" id="IPR036390">
    <property type="entry name" value="WH_DNA-bd_sf"/>
</dbReference>
<dbReference type="InterPro" id="IPR036388">
    <property type="entry name" value="WH-like_DNA-bd_sf"/>
</dbReference>
<accession>A0A1P8JRH4</accession>
<name>A0A1P8JRH4_9BURK</name>
<dbReference type="PANTHER" id="PTHR33164:SF105">
    <property type="entry name" value="TRANSCRIPTIONAL REPRESSOR PROTEIN-RELATED"/>
    <property type="match status" value="1"/>
</dbReference>
<organism evidence="3 4">
    <name type="scientific">Rhodoferax koreensis</name>
    <dbReference type="NCBI Taxonomy" id="1842727"/>
    <lineage>
        <taxon>Bacteria</taxon>
        <taxon>Pseudomonadati</taxon>
        <taxon>Pseudomonadota</taxon>
        <taxon>Betaproteobacteria</taxon>
        <taxon>Burkholderiales</taxon>
        <taxon>Comamonadaceae</taxon>
        <taxon>Rhodoferax</taxon>
    </lineage>
</organism>
<proteinExistence type="predicted"/>
<dbReference type="OrthoDB" id="8964931at2"/>
<dbReference type="InterPro" id="IPR039422">
    <property type="entry name" value="MarR/SlyA-like"/>
</dbReference>